<organism evidence="2">
    <name type="scientific">Oryza brachyantha</name>
    <name type="common">malo sina</name>
    <dbReference type="NCBI Taxonomy" id="4533"/>
    <lineage>
        <taxon>Eukaryota</taxon>
        <taxon>Viridiplantae</taxon>
        <taxon>Streptophyta</taxon>
        <taxon>Embryophyta</taxon>
        <taxon>Tracheophyta</taxon>
        <taxon>Spermatophyta</taxon>
        <taxon>Magnoliopsida</taxon>
        <taxon>Liliopsida</taxon>
        <taxon>Poales</taxon>
        <taxon>Poaceae</taxon>
        <taxon>BOP clade</taxon>
        <taxon>Oryzoideae</taxon>
        <taxon>Oryzeae</taxon>
        <taxon>Oryzinae</taxon>
        <taxon>Oryza</taxon>
    </lineage>
</organism>
<keyword evidence="1" id="KW-1133">Transmembrane helix</keyword>
<dbReference type="HOGENOM" id="CLU_2907687_0_0_1"/>
<keyword evidence="1" id="KW-0472">Membrane</keyword>
<evidence type="ECO:0000256" key="1">
    <source>
        <dbReference type="SAM" id="Phobius"/>
    </source>
</evidence>
<dbReference type="Gramene" id="OB02G36070.1">
    <property type="protein sequence ID" value="OB02G36070.1"/>
    <property type="gene ID" value="OB02G36070"/>
</dbReference>
<protein>
    <submittedName>
        <fullName evidence="2">Uncharacterized protein</fullName>
    </submittedName>
</protein>
<reference evidence="2" key="1">
    <citation type="submission" date="2013-04" db="UniProtKB">
        <authorList>
            <consortium name="EnsemblPlants"/>
        </authorList>
    </citation>
    <scope>IDENTIFICATION</scope>
</reference>
<dbReference type="EnsemblPlants" id="OB02G36070.1">
    <property type="protein sequence ID" value="OB02G36070.1"/>
    <property type="gene ID" value="OB02G36070"/>
</dbReference>
<keyword evidence="1" id="KW-0812">Transmembrane</keyword>
<proteinExistence type="predicted"/>
<name>J3LG40_ORYBR</name>
<accession>J3LG40</accession>
<evidence type="ECO:0000313" key="2">
    <source>
        <dbReference type="EnsemblPlants" id="OB02G36070.1"/>
    </source>
</evidence>
<evidence type="ECO:0000313" key="3">
    <source>
        <dbReference type="Proteomes" id="UP000006038"/>
    </source>
</evidence>
<keyword evidence="3" id="KW-1185">Reference proteome</keyword>
<dbReference type="Proteomes" id="UP000006038">
    <property type="component" value="Unassembled WGS sequence"/>
</dbReference>
<sequence length="62" mass="7418">MTLFFISKIWIFLNLITHGVIFYYFSLFCTRVIVLTCEPFTTMELILHLNGNEENEHIYIIT</sequence>
<dbReference type="AlphaFoldDB" id="J3LG40"/>
<feature type="transmembrane region" description="Helical" evidence="1">
    <location>
        <begin position="12"/>
        <end position="34"/>
    </location>
</feature>